<reference evidence="3" key="1">
    <citation type="journal article" date="2019" name="Int. J. Syst. Evol. Microbiol.">
        <title>The Global Catalogue of Microorganisms (GCM) 10K type strain sequencing project: providing services to taxonomists for standard genome sequencing and annotation.</title>
        <authorList>
            <consortium name="The Broad Institute Genomics Platform"/>
            <consortium name="The Broad Institute Genome Sequencing Center for Infectious Disease"/>
            <person name="Wu L."/>
            <person name="Ma J."/>
        </authorList>
    </citation>
    <scope>NUCLEOTIDE SEQUENCE [LARGE SCALE GENOMIC DNA]</scope>
    <source>
        <strain evidence="3">CCM 8932</strain>
    </source>
</reference>
<feature type="transmembrane region" description="Helical" evidence="1">
    <location>
        <begin position="281"/>
        <end position="298"/>
    </location>
</feature>
<evidence type="ECO:0000256" key="1">
    <source>
        <dbReference type="SAM" id="Phobius"/>
    </source>
</evidence>
<feature type="transmembrane region" description="Helical" evidence="1">
    <location>
        <begin position="159"/>
        <end position="184"/>
    </location>
</feature>
<dbReference type="Proteomes" id="UP001596253">
    <property type="component" value="Unassembled WGS sequence"/>
</dbReference>
<comment type="caution">
    <text evidence="2">The sequence shown here is derived from an EMBL/GenBank/DDBJ whole genome shotgun (WGS) entry which is preliminary data.</text>
</comment>
<feature type="transmembrane region" description="Helical" evidence="1">
    <location>
        <begin position="240"/>
        <end position="260"/>
    </location>
</feature>
<proteinExistence type="predicted"/>
<organism evidence="2 3">
    <name type="scientific">Lactiplantibacillus dongliensis</name>
    <dbReference type="NCBI Taxonomy" id="2559919"/>
    <lineage>
        <taxon>Bacteria</taxon>
        <taxon>Bacillati</taxon>
        <taxon>Bacillota</taxon>
        <taxon>Bacilli</taxon>
        <taxon>Lactobacillales</taxon>
        <taxon>Lactobacillaceae</taxon>
        <taxon>Lactiplantibacillus</taxon>
    </lineage>
</organism>
<keyword evidence="1" id="KW-0812">Transmembrane</keyword>
<keyword evidence="3" id="KW-1185">Reference proteome</keyword>
<gene>
    <name evidence="2" type="ORF">ACFP3T_01480</name>
</gene>
<sequence>MPVYLSIFAVVVILTILSWSFKSYIPMILAGVVLALFAGMRVQVGFDFSSYQDVYAEIQNGIALSSIGHFEIGYLILNWIAVQLSLSFNGFLIFFSLITFSLFTLFLVLLKQPQLGSMALLYYFSRFYFTRDLGQIRASLAAVICLLAFYLLLKHHFVYFAIVTLIASLFQKVALVFFVAYVIVKVFKKKVNIVSFPIVTIFAVILSKLAGGFLQSHANIFNSYSDYLTNTVFTGSGSGLANPVIWFQLAIGMLCLYFFFQHNIQSGEQKTMGITASVENVQKVIVVYLTGTLILILFNTLPAAAGRVSTVLNTFEIILVPLIFQRMFKGMMQIITFSVFSMAVWYLFFVHAGLQVFIPYHSILG</sequence>
<keyword evidence="1" id="KW-0472">Membrane</keyword>
<feature type="transmembrane region" description="Helical" evidence="1">
    <location>
        <begin position="196"/>
        <end position="220"/>
    </location>
</feature>
<dbReference type="Pfam" id="PF14897">
    <property type="entry name" value="EpsG"/>
    <property type="match status" value="1"/>
</dbReference>
<keyword evidence="1" id="KW-1133">Transmembrane helix</keyword>
<protein>
    <submittedName>
        <fullName evidence="2">EpsG family protein</fullName>
    </submittedName>
</protein>
<feature type="transmembrane region" description="Helical" evidence="1">
    <location>
        <begin position="336"/>
        <end position="358"/>
    </location>
</feature>
<feature type="transmembrane region" description="Helical" evidence="1">
    <location>
        <begin position="88"/>
        <end position="110"/>
    </location>
</feature>
<feature type="transmembrane region" description="Helical" evidence="1">
    <location>
        <begin position="28"/>
        <end position="49"/>
    </location>
</feature>
<feature type="transmembrane region" description="Helical" evidence="1">
    <location>
        <begin position="61"/>
        <end position="82"/>
    </location>
</feature>
<accession>A0ABW1R324</accession>
<dbReference type="RefSeq" id="WP_137639207.1">
    <property type="nucleotide sequence ID" value="NZ_BJDK01000004.1"/>
</dbReference>
<evidence type="ECO:0000313" key="2">
    <source>
        <dbReference type="EMBL" id="MFC6163341.1"/>
    </source>
</evidence>
<dbReference type="EMBL" id="JBHSSD010000008">
    <property type="protein sequence ID" value="MFC6163341.1"/>
    <property type="molecule type" value="Genomic_DNA"/>
</dbReference>
<name>A0ABW1R324_9LACO</name>
<dbReference type="InterPro" id="IPR049458">
    <property type="entry name" value="EpsG-like"/>
</dbReference>
<evidence type="ECO:0000313" key="3">
    <source>
        <dbReference type="Proteomes" id="UP001596253"/>
    </source>
</evidence>
<feature type="transmembrane region" description="Helical" evidence="1">
    <location>
        <begin position="136"/>
        <end position="153"/>
    </location>
</feature>